<feature type="transmembrane region" description="Helical" evidence="6">
    <location>
        <begin position="284"/>
        <end position="308"/>
    </location>
</feature>
<sequence>MKNSKQKLKMAIKAHFLEFLSFFRREFNGFIHDRFSVFLCTLAPLLLGLFVWAVFSQSFVRAAPIGVVDLDKSPLSRELISNLDSIPTMYVAQKFSSLEEAKADISNVKIYALVIFPYGLEARSKKGVLSHIPIYYNAQLVLIAKSIEGAFKQLIATSNVKAKLGTHLIETHNLNAALAQSSPILMQITPLYNINNSYSQFLLTGILPCSWIMLVILCVINALARDESDVGFVKGKQSQMPQGISAGVYILTKVCAYAGIFSFWWVIMMLFFTALGFSFRGSYLVLYGGALLTILGYSGVGVFAYALFRDHTRALAIAAIYCAPSFAFTGLTFPLNSMGEFASFWHTILPISHYLKLYVQVANYGVDFATALKTMCELLPFVLFVPFGIMIYKKREARVE</sequence>
<name>A0ABZ3F8V9_9HELI</name>
<dbReference type="InterPro" id="IPR013525">
    <property type="entry name" value="ABC2_TM"/>
</dbReference>
<keyword evidence="2" id="KW-1003">Cell membrane</keyword>
<evidence type="ECO:0000256" key="6">
    <source>
        <dbReference type="SAM" id="Phobius"/>
    </source>
</evidence>
<proteinExistence type="predicted"/>
<comment type="subcellular location">
    <subcellularLocation>
        <location evidence="1">Cell membrane</location>
        <topology evidence="1">Multi-pass membrane protein</topology>
    </subcellularLocation>
</comment>
<evidence type="ECO:0000313" key="9">
    <source>
        <dbReference type="Proteomes" id="UP001434737"/>
    </source>
</evidence>
<evidence type="ECO:0000256" key="3">
    <source>
        <dbReference type="ARBA" id="ARBA00022692"/>
    </source>
</evidence>
<keyword evidence="9" id="KW-1185">Reference proteome</keyword>
<reference evidence="8 9" key="1">
    <citation type="submission" date="2024-02" db="EMBL/GenBank/DDBJ databases">
        <title>Genome and pathogenicity analysis of Helicobacter mastomyrinus isolated from mice.</title>
        <authorList>
            <person name="Zhu L."/>
        </authorList>
    </citation>
    <scope>NUCLEOTIDE SEQUENCE [LARGE SCALE GENOMIC DNA]</scope>
    <source>
        <strain evidence="8 9">Hm-17</strain>
    </source>
</reference>
<dbReference type="Pfam" id="PF12698">
    <property type="entry name" value="ABC2_membrane_3"/>
    <property type="match status" value="1"/>
</dbReference>
<dbReference type="InterPro" id="IPR051449">
    <property type="entry name" value="ABC-2_transporter_component"/>
</dbReference>
<feature type="transmembrane region" description="Helical" evidence="6">
    <location>
        <begin position="201"/>
        <end position="223"/>
    </location>
</feature>
<organism evidence="8 9">
    <name type="scientific">Helicobacter mastomyrinus</name>
    <dbReference type="NCBI Taxonomy" id="287948"/>
    <lineage>
        <taxon>Bacteria</taxon>
        <taxon>Pseudomonadati</taxon>
        <taxon>Campylobacterota</taxon>
        <taxon>Epsilonproteobacteria</taxon>
        <taxon>Campylobacterales</taxon>
        <taxon>Helicobacteraceae</taxon>
        <taxon>Helicobacter</taxon>
    </lineage>
</organism>
<evidence type="ECO:0000256" key="4">
    <source>
        <dbReference type="ARBA" id="ARBA00022989"/>
    </source>
</evidence>
<feature type="transmembrane region" description="Helical" evidence="6">
    <location>
        <begin position="244"/>
        <end position="272"/>
    </location>
</feature>
<feature type="domain" description="ABC-2 type transporter transmembrane" evidence="7">
    <location>
        <begin position="36"/>
        <end position="382"/>
    </location>
</feature>
<dbReference type="PANTHER" id="PTHR30294">
    <property type="entry name" value="MEMBRANE COMPONENT OF ABC TRANSPORTER YHHJ-RELATED"/>
    <property type="match status" value="1"/>
</dbReference>
<evidence type="ECO:0000256" key="5">
    <source>
        <dbReference type="ARBA" id="ARBA00023136"/>
    </source>
</evidence>
<evidence type="ECO:0000256" key="2">
    <source>
        <dbReference type="ARBA" id="ARBA00022475"/>
    </source>
</evidence>
<feature type="transmembrane region" description="Helical" evidence="6">
    <location>
        <begin position="315"/>
        <end position="335"/>
    </location>
</feature>
<feature type="transmembrane region" description="Helical" evidence="6">
    <location>
        <begin position="371"/>
        <end position="392"/>
    </location>
</feature>
<gene>
    <name evidence="8" type="ORF">V3I05_04570</name>
</gene>
<evidence type="ECO:0000313" key="8">
    <source>
        <dbReference type="EMBL" id="XAM18957.1"/>
    </source>
</evidence>
<evidence type="ECO:0000256" key="1">
    <source>
        <dbReference type="ARBA" id="ARBA00004651"/>
    </source>
</evidence>
<dbReference type="EMBL" id="CP145316">
    <property type="protein sequence ID" value="XAM18957.1"/>
    <property type="molecule type" value="Genomic_DNA"/>
</dbReference>
<keyword evidence="5 6" id="KW-0472">Membrane</keyword>
<keyword evidence="4 6" id="KW-1133">Transmembrane helix</keyword>
<accession>A0ABZ3F8V9</accession>
<dbReference type="RefSeq" id="WP_295698023.1">
    <property type="nucleotide sequence ID" value="NZ_CP145316.1"/>
</dbReference>
<dbReference type="Proteomes" id="UP001434737">
    <property type="component" value="Chromosome"/>
</dbReference>
<keyword evidence="3 6" id="KW-0812">Transmembrane</keyword>
<evidence type="ECO:0000259" key="7">
    <source>
        <dbReference type="Pfam" id="PF12698"/>
    </source>
</evidence>
<protein>
    <submittedName>
        <fullName evidence="8">ABC transporter permease</fullName>
    </submittedName>
</protein>
<dbReference type="Gene3D" id="3.40.1710.10">
    <property type="entry name" value="abc type-2 transporter like domain"/>
    <property type="match status" value="1"/>
</dbReference>
<dbReference type="PANTHER" id="PTHR30294:SF47">
    <property type="entry name" value="INNER MEMBRANE TRANSPORT PERMEASE YHHJ"/>
    <property type="match status" value="1"/>
</dbReference>